<protein>
    <recommendedName>
        <fullName evidence="2">Reverse transcriptase domain-containing protein</fullName>
    </recommendedName>
</protein>
<organism evidence="1">
    <name type="scientific">Tanacetum cinerariifolium</name>
    <name type="common">Dalmatian daisy</name>
    <name type="synonym">Chrysanthemum cinerariifolium</name>
    <dbReference type="NCBI Taxonomy" id="118510"/>
    <lineage>
        <taxon>Eukaryota</taxon>
        <taxon>Viridiplantae</taxon>
        <taxon>Streptophyta</taxon>
        <taxon>Embryophyta</taxon>
        <taxon>Tracheophyta</taxon>
        <taxon>Spermatophyta</taxon>
        <taxon>Magnoliopsida</taxon>
        <taxon>eudicotyledons</taxon>
        <taxon>Gunneridae</taxon>
        <taxon>Pentapetalae</taxon>
        <taxon>asterids</taxon>
        <taxon>campanulids</taxon>
        <taxon>Asterales</taxon>
        <taxon>Asteraceae</taxon>
        <taxon>Asteroideae</taxon>
        <taxon>Anthemideae</taxon>
        <taxon>Anthemidinae</taxon>
        <taxon>Tanacetum</taxon>
    </lineage>
</organism>
<proteinExistence type="predicted"/>
<gene>
    <name evidence="1" type="ORF">Tci_023246</name>
</gene>
<dbReference type="PANTHER" id="PTHR33223">
    <property type="entry name" value="CCHC-TYPE DOMAIN-CONTAINING PROTEIN"/>
    <property type="match status" value="1"/>
</dbReference>
<dbReference type="AlphaFoldDB" id="A0A6L2KP99"/>
<comment type="caution">
    <text evidence="1">The sequence shown here is derived from an EMBL/GenBank/DDBJ whole genome shotgun (WGS) entry which is preliminary data.</text>
</comment>
<dbReference type="EMBL" id="BKCJ010002841">
    <property type="protein sequence ID" value="GEU51268.1"/>
    <property type="molecule type" value="Genomic_DNA"/>
</dbReference>
<accession>A0A6L2KP99</accession>
<evidence type="ECO:0008006" key="2">
    <source>
        <dbReference type="Google" id="ProtNLM"/>
    </source>
</evidence>
<evidence type="ECO:0000313" key="1">
    <source>
        <dbReference type="EMBL" id="GEU51268.1"/>
    </source>
</evidence>
<reference evidence="1" key="1">
    <citation type="journal article" date="2019" name="Sci. Rep.">
        <title>Draft genome of Tanacetum cinerariifolium, the natural source of mosquito coil.</title>
        <authorList>
            <person name="Yamashiro T."/>
            <person name="Shiraishi A."/>
            <person name="Satake H."/>
            <person name="Nakayama K."/>
        </authorList>
    </citation>
    <scope>NUCLEOTIDE SEQUENCE</scope>
</reference>
<sequence>MLLDFDDIQNDSDEEVEVYKKGKEKVGDEDLSKPFKEVSKCPFTGRIVEFSSPGHRMPTNAKIYDRTGDPKDHMGRFVRIGNQGEWPMPVGCMMFQQTLDGKARAWFDKLPPGSNDNLGDLQKKFFNRFGILKACDKEPTKISKIVRIANETLPNFKERWESESNAIPNGVDDYLRSEEAFRNTELTKGEFQ</sequence>
<dbReference type="PANTHER" id="PTHR33223:SF11">
    <property type="entry name" value="ELEMENT PROTEIN, PUTATIVE-RELATED"/>
    <property type="match status" value="1"/>
</dbReference>
<name>A0A6L2KP99_TANCI</name>